<evidence type="ECO:0000256" key="1">
    <source>
        <dbReference type="SAM" id="SignalP"/>
    </source>
</evidence>
<organism evidence="3 4">
    <name type="scientific">Conoideocrella luteorostrata</name>
    <dbReference type="NCBI Taxonomy" id="1105319"/>
    <lineage>
        <taxon>Eukaryota</taxon>
        <taxon>Fungi</taxon>
        <taxon>Dikarya</taxon>
        <taxon>Ascomycota</taxon>
        <taxon>Pezizomycotina</taxon>
        <taxon>Sordariomycetes</taxon>
        <taxon>Hypocreomycetidae</taxon>
        <taxon>Hypocreales</taxon>
        <taxon>Clavicipitaceae</taxon>
        <taxon>Conoideocrella</taxon>
    </lineage>
</organism>
<evidence type="ECO:0000313" key="3">
    <source>
        <dbReference type="EMBL" id="KAK2595468.1"/>
    </source>
</evidence>
<dbReference type="AlphaFoldDB" id="A0AAJ0FXY1"/>
<dbReference type="InterPro" id="IPR057229">
    <property type="entry name" value="DUF7907"/>
</dbReference>
<reference evidence="3" key="1">
    <citation type="submission" date="2023-06" db="EMBL/GenBank/DDBJ databases">
        <title>Conoideocrella luteorostrata (Hypocreales: Clavicipitaceae), a potential biocontrol fungus for elongate hemlock scale in United States Christmas tree production areas.</title>
        <authorList>
            <person name="Barrett H."/>
            <person name="Lovett B."/>
            <person name="Macias A.M."/>
            <person name="Stajich J.E."/>
            <person name="Kasson M.T."/>
        </authorList>
    </citation>
    <scope>NUCLEOTIDE SEQUENCE</scope>
    <source>
        <strain evidence="3">ARSEF 14590</strain>
    </source>
</reference>
<protein>
    <recommendedName>
        <fullName evidence="2">DUF7907 domain-containing protein</fullName>
    </recommendedName>
</protein>
<sequence>MKPTAILSAIAVGGLVAAQEIQSKPFNLIIQSANKELNGRAFATCHSGAAIESLCLSNSRKEVFHHNTTEGSQPGPGGLAGVLTWTLPSQPPIPSSMRFSIDPSTNVAISVFFPGGEDSQYVGFDKNEQMNIVSYLDDTKSPPTGTTPRELKNWYLCTTYYSSYTYQTLSWVYGNGKPQNPSCVKIDVKRKFV</sequence>
<gene>
    <name evidence="3" type="ORF">QQS21_006808</name>
</gene>
<proteinExistence type="predicted"/>
<dbReference type="EMBL" id="JASWJB010000131">
    <property type="protein sequence ID" value="KAK2595468.1"/>
    <property type="molecule type" value="Genomic_DNA"/>
</dbReference>
<keyword evidence="1" id="KW-0732">Signal</keyword>
<evidence type="ECO:0000313" key="4">
    <source>
        <dbReference type="Proteomes" id="UP001251528"/>
    </source>
</evidence>
<comment type="caution">
    <text evidence="3">The sequence shown here is derived from an EMBL/GenBank/DDBJ whole genome shotgun (WGS) entry which is preliminary data.</text>
</comment>
<accession>A0AAJ0FXY1</accession>
<feature type="signal peptide" evidence="1">
    <location>
        <begin position="1"/>
        <end position="18"/>
    </location>
</feature>
<dbReference type="Pfam" id="PF25484">
    <property type="entry name" value="DUF7907"/>
    <property type="match status" value="1"/>
</dbReference>
<feature type="domain" description="DUF7907" evidence="2">
    <location>
        <begin position="23"/>
        <end position="191"/>
    </location>
</feature>
<dbReference type="Proteomes" id="UP001251528">
    <property type="component" value="Unassembled WGS sequence"/>
</dbReference>
<name>A0AAJ0FXY1_9HYPO</name>
<keyword evidence="4" id="KW-1185">Reference proteome</keyword>
<feature type="chain" id="PRO_5042592445" description="DUF7907 domain-containing protein" evidence="1">
    <location>
        <begin position="19"/>
        <end position="193"/>
    </location>
</feature>
<evidence type="ECO:0000259" key="2">
    <source>
        <dbReference type="Pfam" id="PF25484"/>
    </source>
</evidence>